<comment type="cofactor">
    <cofactor evidence="5 7">
        <name>Mn(2+)</name>
        <dbReference type="ChEBI" id="CHEBI:29035"/>
    </cofactor>
    <text evidence="5 7">Binds 2 manganese ions per subunit.</text>
</comment>
<feature type="binding site" evidence="5 7">
    <location>
        <position position="134"/>
    </location>
    <ligand>
        <name>Mn(2+)</name>
        <dbReference type="ChEBI" id="CHEBI:29035"/>
        <label>1</label>
    </ligand>
</feature>
<keyword evidence="3 5" id="KW-0369">Histidine metabolism</keyword>
<dbReference type="AlphaFoldDB" id="A0A7X0MXJ7"/>
<evidence type="ECO:0000256" key="9">
    <source>
        <dbReference type="SAM" id="MobiDB-lite"/>
    </source>
</evidence>
<keyword evidence="11" id="KW-1185">Reference proteome</keyword>
<dbReference type="PROSITE" id="PS51409">
    <property type="entry name" value="ARGINASE_2"/>
    <property type="match status" value="1"/>
</dbReference>
<evidence type="ECO:0000256" key="5">
    <source>
        <dbReference type="HAMAP-Rule" id="MF_00737"/>
    </source>
</evidence>
<comment type="caution">
    <text evidence="10">The sequence shown here is derived from an EMBL/GenBank/DDBJ whole genome shotgun (WGS) entry which is preliminary data.</text>
</comment>
<evidence type="ECO:0000256" key="6">
    <source>
        <dbReference type="NCBIfam" id="TIGR01227"/>
    </source>
</evidence>
<dbReference type="CDD" id="cd09988">
    <property type="entry name" value="Formimidoylglutamase"/>
    <property type="match status" value="1"/>
</dbReference>
<name>A0A7X0MXJ7_9GAMM</name>
<evidence type="ECO:0000256" key="4">
    <source>
        <dbReference type="ARBA" id="ARBA00023211"/>
    </source>
</evidence>
<evidence type="ECO:0000256" key="8">
    <source>
        <dbReference type="PROSITE-ProRule" id="PRU00742"/>
    </source>
</evidence>
<dbReference type="PANTHER" id="PTHR11358:SF35">
    <property type="entry name" value="FORMIMIDOYLGLUTAMASE"/>
    <property type="match status" value="1"/>
</dbReference>
<feature type="binding site" evidence="5">
    <location>
        <position position="256"/>
    </location>
    <ligand>
        <name>Mn(2+)</name>
        <dbReference type="ChEBI" id="CHEBI:29035"/>
        <label>2</label>
    </ligand>
</feature>
<feature type="binding site" evidence="5">
    <location>
        <position position="164"/>
    </location>
    <ligand>
        <name>Mn(2+)</name>
        <dbReference type="ChEBI" id="CHEBI:29035"/>
        <label>2</label>
    </ligand>
</feature>
<dbReference type="EC" id="3.5.3.8" evidence="5 6"/>
<dbReference type="SUPFAM" id="SSF52768">
    <property type="entry name" value="Arginase/deacetylase"/>
    <property type="match status" value="1"/>
</dbReference>
<dbReference type="GO" id="GO:0008783">
    <property type="term" value="F:agmatinase activity"/>
    <property type="evidence" value="ECO:0007669"/>
    <property type="project" value="TreeGrafter"/>
</dbReference>
<feature type="binding site" evidence="7">
    <location>
        <position position="166"/>
    </location>
    <ligand>
        <name>Mn(2+)</name>
        <dbReference type="ChEBI" id="CHEBI:29035"/>
        <label>1</label>
    </ligand>
</feature>
<proteinExistence type="inferred from homology"/>
<comment type="similarity">
    <text evidence="5 8">Belongs to the arginase family.</text>
</comment>
<organism evidence="10 11">
    <name type="scientific">Pseudoteredinibacter isoporae</name>
    <dbReference type="NCBI Taxonomy" id="570281"/>
    <lineage>
        <taxon>Bacteria</taxon>
        <taxon>Pseudomonadati</taxon>
        <taxon>Pseudomonadota</taxon>
        <taxon>Gammaproteobacteria</taxon>
        <taxon>Cellvibrionales</taxon>
        <taxon>Cellvibrionaceae</taxon>
        <taxon>Pseudoteredinibacter</taxon>
    </lineage>
</organism>
<dbReference type="Gene3D" id="3.40.800.10">
    <property type="entry name" value="Ureohydrolase domain"/>
    <property type="match status" value="1"/>
</dbReference>
<feature type="binding site" evidence="5 7">
    <location>
        <position position="168"/>
    </location>
    <ligand>
        <name>Mn(2+)</name>
        <dbReference type="ChEBI" id="CHEBI:29035"/>
        <label>1</label>
    </ligand>
</feature>
<dbReference type="PANTHER" id="PTHR11358">
    <property type="entry name" value="ARGINASE/AGMATINASE"/>
    <property type="match status" value="1"/>
</dbReference>
<feature type="binding site" evidence="5">
    <location>
        <position position="258"/>
    </location>
    <ligand>
        <name>Mn(2+)</name>
        <dbReference type="ChEBI" id="CHEBI:29035"/>
        <label>2</label>
    </ligand>
</feature>
<accession>A0A7X0MXJ7</accession>
<dbReference type="InterPro" id="IPR006035">
    <property type="entry name" value="Ureohydrolase"/>
</dbReference>
<comment type="function">
    <text evidence="5">Catalyzes the conversion of N-formimidoyl-L-glutamate to L-glutamate and formamide.</text>
</comment>
<dbReference type="GO" id="GO:0050415">
    <property type="term" value="F:formimidoylglutamase activity"/>
    <property type="evidence" value="ECO:0007669"/>
    <property type="project" value="UniProtKB-UniRule"/>
</dbReference>
<evidence type="ECO:0000313" key="11">
    <source>
        <dbReference type="Proteomes" id="UP000528457"/>
    </source>
</evidence>
<dbReference type="GO" id="GO:0019556">
    <property type="term" value="P:L-histidine catabolic process to glutamate and formamide"/>
    <property type="evidence" value="ECO:0007669"/>
    <property type="project" value="UniProtKB-UniRule"/>
</dbReference>
<keyword evidence="2 5" id="KW-0378">Hydrolase</keyword>
<feature type="binding site" evidence="5 7">
    <location>
        <position position="256"/>
    </location>
    <ligand>
        <name>Mn(2+)</name>
        <dbReference type="ChEBI" id="CHEBI:29035"/>
        <label>1</label>
    </ligand>
</feature>
<evidence type="ECO:0000256" key="2">
    <source>
        <dbReference type="ARBA" id="ARBA00022801"/>
    </source>
</evidence>
<evidence type="ECO:0000313" key="10">
    <source>
        <dbReference type="EMBL" id="MBB6522064.1"/>
    </source>
</evidence>
<dbReference type="InParanoid" id="A0A7X0MXJ7"/>
<dbReference type="NCBIfam" id="TIGR01227">
    <property type="entry name" value="hutG"/>
    <property type="match status" value="1"/>
</dbReference>
<keyword evidence="4 5" id="KW-0464">Manganese</keyword>
<evidence type="ECO:0000256" key="1">
    <source>
        <dbReference type="ARBA" id="ARBA00022723"/>
    </source>
</evidence>
<feature type="binding site" evidence="5 7">
    <location>
        <position position="164"/>
    </location>
    <ligand>
        <name>Mn(2+)</name>
        <dbReference type="ChEBI" id="CHEBI:29035"/>
        <label>1</label>
    </ligand>
</feature>
<dbReference type="GO" id="GO:0033389">
    <property type="term" value="P:putrescine biosynthetic process from arginine, via agmatine"/>
    <property type="evidence" value="ECO:0007669"/>
    <property type="project" value="TreeGrafter"/>
</dbReference>
<gene>
    <name evidence="5" type="primary">hutG</name>
    <name evidence="10" type="ORF">HNR48_002349</name>
</gene>
<dbReference type="GO" id="GO:0019557">
    <property type="term" value="P:L-histidine catabolic process to glutamate and formate"/>
    <property type="evidence" value="ECO:0007669"/>
    <property type="project" value="UniProtKB-UniPathway"/>
</dbReference>
<dbReference type="EMBL" id="JACHHT010000002">
    <property type="protein sequence ID" value="MBB6522064.1"/>
    <property type="molecule type" value="Genomic_DNA"/>
</dbReference>
<feature type="binding site" evidence="5">
    <location>
        <position position="166"/>
    </location>
    <ligand>
        <name>Mn(2+)</name>
        <dbReference type="ChEBI" id="CHEBI:29035"/>
        <label>2</label>
    </ligand>
</feature>
<dbReference type="GO" id="GO:0030145">
    <property type="term" value="F:manganese ion binding"/>
    <property type="evidence" value="ECO:0007669"/>
    <property type="project" value="UniProtKB-UniRule"/>
</dbReference>
<dbReference type="PIRSF" id="PIRSF036979">
    <property type="entry name" value="Arginase"/>
    <property type="match status" value="1"/>
</dbReference>
<sequence length="330" mass="36082">MYTPFQSELWQGRTDTEEDRPAPRWHEVVKAFDEDLKGLQQAPVVLGFSCDEGVRRNKGRTGAADGPDALRKALAGLSWQPITYLGAELHDHLYDAGTVNCVAEDMEAAQLEYAHRLAHIVQRGGLPIGLGGGHEIAWASYSGLEAALRQQGKDVANLAVLNIDAHLDLRKPAEQGSSGTPFRQIAEHRESHGWEVNYGCLGVNPSANTRALFDFAADKDVYWRADLDCTELDLPAIDLALRDFLSDKSGLYLTICLDAISAPFAPGVSAPSALGLSPNVVLRIIHQLRQMCDELSVPLYLVDVAEMNPRFDIDGRTAKLAARLIQACVE</sequence>
<keyword evidence="1 5" id="KW-0479">Metal-binding</keyword>
<dbReference type="UniPathway" id="UPA00379">
    <property type="reaction ID" value="UER00552"/>
</dbReference>
<comment type="pathway">
    <text evidence="5">Amino-acid degradation; L-histidine degradation into L-glutamate; L-glutamate from N-formimidoyl-L-glutamate (hydrolase route): step 1/1.</text>
</comment>
<reference evidence="10 11" key="1">
    <citation type="submission" date="2020-08" db="EMBL/GenBank/DDBJ databases">
        <title>Genomic Encyclopedia of Type Strains, Phase IV (KMG-IV): sequencing the most valuable type-strain genomes for metagenomic binning, comparative biology and taxonomic classification.</title>
        <authorList>
            <person name="Goeker M."/>
        </authorList>
    </citation>
    <scope>NUCLEOTIDE SEQUENCE [LARGE SCALE GENOMIC DNA]</scope>
    <source>
        <strain evidence="10 11">DSM 22368</strain>
    </source>
</reference>
<protein>
    <recommendedName>
        <fullName evidence="5 6">Formimidoylglutamase</fullName>
        <ecNumber evidence="5 6">3.5.3.8</ecNumber>
    </recommendedName>
    <alternativeName>
        <fullName evidence="5">Formiminoglutamase</fullName>
    </alternativeName>
    <alternativeName>
        <fullName evidence="5">Formiminoglutamate hydrolase</fullName>
    </alternativeName>
</protein>
<dbReference type="HAMAP" id="MF_00737">
    <property type="entry name" value="Formimidoylglutam"/>
    <property type="match status" value="1"/>
</dbReference>
<evidence type="ECO:0000256" key="3">
    <source>
        <dbReference type="ARBA" id="ARBA00022808"/>
    </source>
</evidence>
<evidence type="ECO:0000256" key="7">
    <source>
        <dbReference type="PIRSR" id="PIRSR036979-1"/>
    </source>
</evidence>
<dbReference type="RefSeq" id="WP_166846886.1">
    <property type="nucleotide sequence ID" value="NZ_JAAONY010000002.1"/>
</dbReference>
<dbReference type="Proteomes" id="UP000528457">
    <property type="component" value="Unassembled WGS sequence"/>
</dbReference>
<dbReference type="InterPro" id="IPR023696">
    <property type="entry name" value="Ureohydrolase_dom_sf"/>
</dbReference>
<feature type="binding site" evidence="7">
    <location>
        <position position="258"/>
    </location>
    <ligand>
        <name>Mn(2+)</name>
        <dbReference type="ChEBI" id="CHEBI:29035"/>
        <label>1</label>
    </ligand>
</feature>
<feature type="region of interest" description="Disordered" evidence="9">
    <location>
        <begin position="1"/>
        <end position="21"/>
    </location>
</feature>
<dbReference type="Pfam" id="PF00491">
    <property type="entry name" value="Arginase"/>
    <property type="match status" value="1"/>
</dbReference>
<comment type="catalytic activity">
    <reaction evidence="5">
        <text>N-formimidoyl-L-glutamate + H2O = formamide + L-glutamate</text>
        <dbReference type="Rhea" id="RHEA:22492"/>
        <dbReference type="ChEBI" id="CHEBI:15377"/>
        <dbReference type="ChEBI" id="CHEBI:16397"/>
        <dbReference type="ChEBI" id="CHEBI:29985"/>
        <dbReference type="ChEBI" id="CHEBI:58928"/>
        <dbReference type="EC" id="3.5.3.8"/>
    </reaction>
</comment>
<dbReference type="InterPro" id="IPR005923">
    <property type="entry name" value="HutG"/>
</dbReference>